<gene>
    <name evidence="1" type="ORF">ILYODFUR_008709</name>
</gene>
<comment type="caution">
    <text evidence="1">The sequence shown here is derived from an EMBL/GenBank/DDBJ whole genome shotgun (WGS) entry which is preliminary data.</text>
</comment>
<keyword evidence="2" id="KW-1185">Reference proteome</keyword>
<reference evidence="1 2" key="1">
    <citation type="submission" date="2021-06" db="EMBL/GenBank/DDBJ databases">
        <authorList>
            <person name="Palmer J.M."/>
        </authorList>
    </citation>
    <scope>NUCLEOTIDE SEQUENCE [LARGE SCALE GENOMIC DNA]</scope>
    <source>
        <strain evidence="2">if_2019</strain>
        <tissue evidence="1">Muscle</tissue>
    </source>
</reference>
<organism evidence="1 2">
    <name type="scientific">Ilyodon furcidens</name>
    <name type="common">goldbreast splitfin</name>
    <dbReference type="NCBI Taxonomy" id="33524"/>
    <lineage>
        <taxon>Eukaryota</taxon>
        <taxon>Metazoa</taxon>
        <taxon>Chordata</taxon>
        <taxon>Craniata</taxon>
        <taxon>Vertebrata</taxon>
        <taxon>Euteleostomi</taxon>
        <taxon>Actinopterygii</taxon>
        <taxon>Neopterygii</taxon>
        <taxon>Teleostei</taxon>
        <taxon>Neoteleostei</taxon>
        <taxon>Acanthomorphata</taxon>
        <taxon>Ovalentaria</taxon>
        <taxon>Atherinomorphae</taxon>
        <taxon>Cyprinodontiformes</taxon>
        <taxon>Goodeidae</taxon>
        <taxon>Ilyodon</taxon>
    </lineage>
</organism>
<accession>A0ABV0TTC2</accession>
<name>A0ABV0TTC2_9TELE</name>
<sequence>MDSCYSLSSLKSRVLLKRELQWRKFQEPPGDKGKVPVAAYALFHLSLKLEQDYEVLFLKSSCNPRVESSIPDSSCHKLMSPWASFPVFAEEKHLRGKFLPPTSSTVEKICST</sequence>
<evidence type="ECO:0000313" key="1">
    <source>
        <dbReference type="EMBL" id="MEQ2236071.1"/>
    </source>
</evidence>
<proteinExistence type="predicted"/>
<evidence type="ECO:0000313" key="2">
    <source>
        <dbReference type="Proteomes" id="UP001482620"/>
    </source>
</evidence>
<dbReference type="EMBL" id="JAHRIQ010046934">
    <property type="protein sequence ID" value="MEQ2236071.1"/>
    <property type="molecule type" value="Genomic_DNA"/>
</dbReference>
<dbReference type="Proteomes" id="UP001482620">
    <property type="component" value="Unassembled WGS sequence"/>
</dbReference>
<protein>
    <submittedName>
        <fullName evidence="1">Uncharacterized protein</fullName>
    </submittedName>
</protein>